<dbReference type="InterPro" id="IPR036093">
    <property type="entry name" value="NAC_dom_sf"/>
</dbReference>
<reference evidence="7 8" key="1">
    <citation type="journal article" date="2018" name="Mol. Plant">
        <title>The genome of Artemisia annua provides insight into the evolution of Asteraceae family and artemisinin biosynthesis.</title>
        <authorList>
            <person name="Shen Q."/>
            <person name="Zhang L."/>
            <person name="Liao Z."/>
            <person name="Wang S."/>
            <person name="Yan T."/>
            <person name="Shi P."/>
            <person name="Liu M."/>
            <person name="Fu X."/>
            <person name="Pan Q."/>
            <person name="Wang Y."/>
            <person name="Lv Z."/>
            <person name="Lu X."/>
            <person name="Zhang F."/>
            <person name="Jiang W."/>
            <person name="Ma Y."/>
            <person name="Chen M."/>
            <person name="Hao X."/>
            <person name="Li L."/>
            <person name="Tang Y."/>
            <person name="Lv G."/>
            <person name="Zhou Y."/>
            <person name="Sun X."/>
            <person name="Brodelius P.E."/>
            <person name="Rose J.K.C."/>
            <person name="Tang K."/>
        </authorList>
    </citation>
    <scope>NUCLEOTIDE SEQUENCE [LARGE SCALE GENOMIC DNA]</scope>
    <source>
        <strain evidence="8">cv. Huhao1</strain>
        <tissue evidence="7">Leaf</tissue>
    </source>
</reference>
<dbReference type="Gene3D" id="2.170.150.80">
    <property type="entry name" value="NAC domain"/>
    <property type="match status" value="1"/>
</dbReference>
<organism evidence="7 8">
    <name type="scientific">Artemisia annua</name>
    <name type="common">Sweet wormwood</name>
    <dbReference type="NCBI Taxonomy" id="35608"/>
    <lineage>
        <taxon>Eukaryota</taxon>
        <taxon>Viridiplantae</taxon>
        <taxon>Streptophyta</taxon>
        <taxon>Embryophyta</taxon>
        <taxon>Tracheophyta</taxon>
        <taxon>Spermatophyta</taxon>
        <taxon>Magnoliopsida</taxon>
        <taxon>eudicotyledons</taxon>
        <taxon>Gunneridae</taxon>
        <taxon>Pentapetalae</taxon>
        <taxon>asterids</taxon>
        <taxon>campanulids</taxon>
        <taxon>Asterales</taxon>
        <taxon>Asteraceae</taxon>
        <taxon>Asteroideae</taxon>
        <taxon>Anthemideae</taxon>
        <taxon>Artemisiinae</taxon>
        <taxon>Artemisia</taxon>
    </lineage>
</organism>
<evidence type="ECO:0000256" key="1">
    <source>
        <dbReference type="ARBA" id="ARBA00023015"/>
    </source>
</evidence>
<dbReference type="PANTHER" id="PTHR31719:SF179">
    <property type="entry name" value="OS08G0148400 PROTEIN"/>
    <property type="match status" value="1"/>
</dbReference>
<dbReference type="PANTHER" id="PTHR31719">
    <property type="entry name" value="NAC TRANSCRIPTION FACTOR 56"/>
    <property type="match status" value="1"/>
</dbReference>
<keyword evidence="1" id="KW-0805">Transcription regulation</keyword>
<dbReference type="STRING" id="35608.A0A2U1KKV3"/>
<accession>A0A2U1KKV3</accession>
<feature type="region of interest" description="Disordered" evidence="5">
    <location>
        <begin position="1"/>
        <end position="21"/>
    </location>
</feature>
<proteinExistence type="predicted"/>
<keyword evidence="3" id="KW-0804">Transcription</keyword>
<evidence type="ECO:0000313" key="8">
    <source>
        <dbReference type="Proteomes" id="UP000245207"/>
    </source>
</evidence>
<dbReference type="AlphaFoldDB" id="A0A2U1KKV3"/>
<evidence type="ECO:0000256" key="3">
    <source>
        <dbReference type="ARBA" id="ARBA00023163"/>
    </source>
</evidence>
<evidence type="ECO:0000313" key="7">
    <source>
        <dbReference type="EMBL" id="PWA37407.1"/>
    </source>
</evidence>
<evidence type="ECO:0000256" key="5">
    <source>
        <dbReference type="SAM" id="MobiDB-lite"/>
    </source>
</evidence>
<gene>
    <name evidence="7" type="ORF">CTI12_AA590810</name>
</gene>
<evidence type="ECO:0000259" key="6">
    <source>
        <dbReference type="PROSITE" id="PS51005"/>
    </source>
</evidence>
<evidence type="ECO:0000256" key="4">
    <source>
        <dbReference type="ARBA" id="ARBA00023242"/>
    </source>
</evidence>
<name>A0A2U1KKV3_ARTAN</name>
<comment type="caution">
    <text evidence="7">The sequence shown here is derived from an EMBL/GenBank/DDBJ whole genome shotgun (WGS) entry which is preliminary data.</text>
</comment>
<dbReference type="GO" id="GO:0003677">
    <property type="term" value="F:DNA binding"/>
    <property type="evidence" value="ECO:0007669"/>
    <property type="project" value="UniProtKB-KW"/>
</dbReference>
<dbReference type="InterPro" id="IPR003441">
    <property type="entry name" value="NAC-dom"/>
</dbReference>
<protein>
    <submittedName>
        <fullName evidence="7">NAC domain-containing protein</fullName>
    </submittedName>
</protein>
<keyword evidence="8" id="KW-1185">Reference proteome</keyword>
<dbReference type="Pfam" id="PF02365">
    <property type="entry name" value="NAM"/>
    <property type="match status" value="1"/>
</dbReference>
<sequence>MADHNQQNLKNNNQKQHDNNAADDTLKPCNRFCPTDLGLIACFLKPKFKITCKKNSGKGWFYKKVNVYDYSSDDLTGTWKATRKDTSVCDDVTERVLGRKRCLVYLDKNKRKTPWLMHEYTLNDPIIPFGCRGQYNHKNKMTDWVLCKIYKKETKNQNVNINMADQHLKNLLEILENKFNLQLAAQLASIIIINLGKVQPEVSNFHVVLLVHLQRWCLTRMMGLLIMSMIRTCPAQEAAVQMDTNQNLKTMQQMASKYTSKDKSLPQHVHNLKKSIAKITID</sequence>
<feature type="domain" description="NAC" evidence="6">
    <location>
        <begin position="1"/>
        <end position="152"/>
    </location>
</feature>
<dbReference type="SUPFAM" id="SSF101941">
    <property type="entry name" value="NAC domain"/>
    <property type="match status" value="1"/>
</dbReference>
<evidence type="ECO:0000256" key="2">
    <source>
        <dbReference type="ARBA" id="ARBA00023125"/>
    </source>
</evidence>
<feature type="compositionally biased region" description="Low complexity" evidence="5">
    <location>
        <begin position="1"/>
        <end position="14"/>
    </location>
</feature>
<keyword evidence="4" id="KW-0539">Nucleus</keyword>
<keyword evidence="2" id="KW-0238">DNA-binding</keyword>
<dbReference type="GO" id="GO:0006355">
    <property type="term" value="P:regulation of DNA-templated transcription"/>
    <property type="evidence" value="ECO:0007669"/>
    <property type="project" value="InterPro"/>
</dbReference>
<dbReference type="Proteomes" id="UP000245207">
    <property type="component" value="Unassembled WGS sequence"/>
</dbReference>
<dbReference type="EMBL" id="PKPP01016810">
    <property type="protein sequence ID" value="PWA37407.1"/>
    <property type="molecule type" value="Genomic_DNA"/>
</dbReference>
<dbReference type="PROSITE" id="PS51005">
    <property type="entry name" value="NAC"/>
    <property type="match status" value="1"/>
</dbReference>